<reference evidence="4 5" key="1">
    <citation type="submission" date="2014-04" db="EMBL/GenBank/DDBJ databases">
        <authorList>
            <consortium name="DOE Joint Genome Institute"/>
            <person name="Kuo A."/>
            <person name="Zuccaro A."/>
            <person name="Kohler A."/>
            <person name="Nagy L.G."/>
            <person name="Floudas D."/>
            <person name="Copeland A."/>
            <person name="Barry K.W."/>
            <person name="Cichocki N."/>
            <person name="Veneault-Fourrey C."/>
            <person name="LaButti K."/>
            <person name="Lindquist E.A."/>
            <person name="Lipzen A."/>
            <person name="Lundell T."/>
            <person name="Morin E."/>
            <person name="Murat C."/>
            <person name="Sun H."/>
            <person name="Tunlid A."/>
            <person name="Henrissat B."/>
            <person name="Grigoriev I.V."/>
            <person name="Hibbett D.S."/>
            <person name="Martin F."/>
            <person name="Nordberg H.P."/>
            <person name="Cantor M.N."/>
            <person name="Hua S.X."/>
        </authorList>
    </citation>
    <scope>NUCLEOTIDE SEQUENCE [LARGE SCALE GENOMIC DNA]</scope>
    <source>
        <strain evidence="4 5">MAFF 305830</strain>
    </source>
</reference>
<proteinExistence type="predicted"/>
<dbReference type="SMART" id="SM00382">
    <property type="entry name" value="AAA"/>
    <property type="match status" value="1"/>
</dbReference>
<dbReference type="GO" id="GO:0005634">
    <property type="term" value="C:nucleus"/>
    <property type="evidence" value="ECO:0007669"/>
    <property type="project" value="TreeGrafter"/>
</dbReference>
<dbReference type="PANTHER" id="PTHR10763">
    <property type="entry name" value="CELL DIVISION CONTROL PROTEIN 6-RELATED"/>
    <property type="match status" value="1"/>
</dbReference>
<dbReference type="InterPro" id="IPR003959">
    <property type="entry name" value="ATPase_AAA_core"/>
</dbReference>
<dbReference type="GO" id="GO:0033314">
    <property type="term" value="P:mitotic DNA replication checkpoint signaling"/>
    <property type="evidence" value="ECO:0007669"/>
    <property type="project" value="TreeGrafter"/>
</dbReference>
<dbReference type="GO" id="GO:0005524">
    <property type="term" value="F:ATP binding"/>
    <property type="evidence" value="ECO:0007669"/>
    <property type="project" value="InterPro"/>
</dbReference>
<dbReference type="EMBL" id="KN824291">
    <property type="protein sequence ID" value="KIM28725.1"/>
    <property type="molecule type" value="Genomic_DNA"/>
</dbReference>
<feature type="compositionally biased region" description="Polar residues" evidence="2">
    <location>
        <begin position="82"/>
        <end position="91"/>
    </location>
</feature>
<dbReference type="InterPro" id="IPR003593">
    <property type="entry name" value="AAA+_ATPase"/>
</dbReference>
<evidence type="ECO:0000256" key="1">
    <source>
        <dbReference type="ARBA" id="ARBA00022705"/>
    </source>
</evidence>
<dbReference type="InterPro" id="IPR027417">
    <property type="entry name" value="P-loop_NTPase"/>
</dbReference>
<dbReference type="GO" id="GO:0006270">
    <property type="term" value="P:DNA replication initiation"/>
    <property type="evidence" value="ECO:0007669"/>
    <property type="project" value="TreeGrafter"/>
</dbReference>
<evidence type="ECO:0000259" key="3">
    <source>
        <dbReference type="SMART" id="SM00382"/>
    </source>
</evidence>
<feature type="domain" description="AAA+ ATPase" evidence="3">
    <location>
        <begin position="177"/>
        <end position="292"/>
    </location>
</feature>
<dbReference type="Gene3D" id="1.10.8.60">
    <property type="match status" value="1"/>
</dbReference>
<dbReference type="GO" id="GO:0003688">
    <property type="term" value="F:DNA replication origin binding"/>
    <property type="evidence" value="ECO:0007669"/>
    <property type="project" value="TreeGrafter"/>
</dbReference>
<gene>
    <name evidence="4" type="ORF">M408DRAFT_329185</name>
</gene>
<name>A0A0C3AW21_SERVB</name>
<dbReference type="Pfam" id="PF22606">
    <property type="entry name" value="Cdc6-ORC-like_ATPase_lid"/>
    <property type="match status" value="1"/>
</dbReference>
<feature type="region of interest" description="Disordered" evidence="2">
    <location>
        <begin position="1"/>
        <end position="99"/>
    </location>
</feature>
<dbReference type="OrthoDB" id="1926878at2759"/>
<dbReference type="InterPro" id="IPR054425">
    <property type="entry name" value="Cdc6_ORC1-like_ATPase_lid"/>
</dbReference>
<dbReference type="GO" id="GO:0016887">
    <property type="term" value="F:ATP hydrolysis activity"/>
    <property type="evidence" value="ECO:0007669"/>
    <property type="project" value="InterPro"/>
</dbReference>
<evidence type="ECO:0000313" key="5">
    <source>
        <dbReference type="Proteomes" id="UP000054097"/>
    </source>
</evidence>
<keyword evidence="5" id="KW-1185">Reference proteome</keyword>
<dbReference type="SUPFAM" id="SSF52540">
    <property type="entry name" value="P-loop containing nucleoside triphosphate hydrolases"/>
    <property type="match status" value="1"/>
</dbReference>
<dbReference type="InterPro" id="IPR050311">
    <property type="entry name" value="ORC1/CDC6"/>
</dbReference>
<reference evidence="5" key="2">
    <citation type="submission" date="2015-01" db="EMBL/GenBank/DDBJ databases">
        <title>Evolutionary Origins and Diversification of the Mycorrhizal Mutualists.</title>
        <authorList>
            <consortium name="DOE Joint Genome Institute"/>
            <consortium name="Mycorrhizal Genomics Consortium"/>
            <person name="Kohler A."/>
            <person name="Kuo A."/>
            <person name="Nagy L.G."/>
            <person name="Floudas D."/>
            <person name="Copeland A."/>
            <person name="Barry K.W."/>
            <person name="Cichocki N."/>
            <person name="Veneault-Fourrey C."/>
            <person name="LaButti K."/>
            <person name="Lindquist E.A."/>
            <person name="Lipzen A."/>
            <person name="Lundell T."/>
            <person name="Morin E."/>
            <person name="Murat C."/>
            <person name="Riley R."/>
            <person name="Ohm R."/>
            <person name="Sun H."/>
            <person name="Tunlid A."/>
            <person name="Henrissat B."/>
            <person name="Grigoriev I.V."/>
            <person name="Hibbett D.S."/>
            <person name="Martin F."/>
        </authorList>
    </citation>
    <scope>NUCLEOTIDE SEQUENCE [LARGE SCALE GENOMIC DNA]</scope>
    <source>
        <strain evidence="5">MAFF 305830</strain>
    </source>
</reference>
<feature type="compositionally biased region" description="Polar residues" evidence="2">
    <location>
        <begin position="15"/>
        <end position="39"/>
    </location>
</feature>
<dbReference type="STRING" id="933852.A0A0C3AW21"/>
<dbReference type="PANTHER" id="PTHR10763:SF26">
    <property type="entry name" value="CELL DIVISION CONTROL PROTEIN 6 HOMOLOG"/>
    <property type="match status" value="1"/>
</dbReference>
<accession>A0A0C3AW21</accession>
<sequence length="578" mass="62244">MPPKMPTVLGKRTRSNSNSTVASDCSFVSTSTSAMTTPNKRQRIKGTEDEPEDTPGSNKENIPPIVVPDVPQLPAVTRRSARNSTQPTPISAITPARRRQLTRAESTPVIELGNLQLSTPPATPSKSENNVNPLAIAFYSQARALLRTSSVTTIPFNGRESERAIIAEFLAGKGEGDESCLYISGTPGTGKTALVTDILKGMEEVQNRYVNCVGMRAEDIKAVARQTRDDHKEDEKAMVMVLDELEHLDGEVIPLLMAVATPTFRIVGISNTHTLTTKPTTSTLTLHFKPYTAQEMTDIISKRLATLSLPEETKAIVAPQALSFACRKIAAQTGDLRAALSLVRSAIELAEKEHIKKVFAHKGEGSVPLTPTAMSHVMAASKSATTQAPGTVSVVRVLNLQARLVLLALILATRRLSAALSLSGAAAPQTPVKGKGAKDAIKGKGKAVESLSTDALFNFYSRLLNGADAAFHAVSRSEFADLLGMLETQGLLELGAIAAGAKGKKNDKAQTVAVPSTSREEEMVKGLTVTEEGQVEGPTEREIRTMWTRETTKIKREVEDREMLFKKRKAAFEDAEEA</sequence>
<protein>
    <recommendedName>
        <fullName evidence="3">AAA+ ATPase domain-containing protein</fullName>
    </recommendedName>
</protein>
<dbReference type="Gene3D" id="3.40.50.300">
    <property type="entry name" value="P-loop containing nucleotide triphosphate hydrolases"/>
    <property type="match status" value="1"/>
</dbReference>
<dbReference type="HOGENOM" id="CLU_025750_0_0_1"/>
<evidence type="ECO:0000313" key="4">
    <source>
        <dbReference type="EMBL" id="KIM28725.1"/>
    </source>
</evidence>
<dbReference type="Pfam" id="PF00004">
    <property type="entry name" value="AAA"/>
    <property type="match status" value="1"/>
</dbReference>
<organism evidence="4 5">
    <name type="scientific">Serendipita vermifera MAFF 305830</name>
    <dbReference type="NCBI Taxonomy" id="933852"/>
    <lineage>
        <taxon>Eukaryota</taxon>
        <taxon>Fungi</taxon>
        <taxon>Dikarya</taxon>
        <taxon>Basidiomycota</taxon>
        <taxon>Agaricomycotina</taxon>
        <taxon>Agaricomycetes</taxon>
        <taxon>Sebacinales</taxon>
        <taxon>Serendipitaceae</taxon>
        <taxon>Serendipita</taxon>
    </lineage>
</organism>
<keyword evidence="1" id="KW-0235">DNA replication</keyword>
<dbReference type="Proteomes" id="UP000054097">
    <property type="component" value="Unassembled WGS sequence"/>
</dbReference>
<dbReference type="CDD" id="cd00009">
    <property type="entry name" value="AAA"/>
    <property type="match status" value="1"/>
</dbReference>
<dbReference type="AlphaFoldDB" id="A0A0C3AW21"/>
<evidence type="ECO:0000256" key="2">
    <source>
        <dbReference type="SAM" id="MobiDB-lite"/>
    </source>
</evidence>